<feature type="transmembrane region" description="Helical" evidence="1">
    <location>
        <begin position="101"/>
        <end position="121"/>
    </location>
</feature>
<evidence type="ECO:0000313" key="3">
    <source>
        <dbReference type="Proteomes" id="UP001501391"/>
    </source>
</evidence>
<keyword evidence="1" id="KW-0472">Membrane</keyword>
<comment type="caution">
    <text evidence="2">The sequence shown here is derived from an EMBL/GenBank/DDBJ whole genome shotgun (WGS) entry which is preliminary data.</text>
</comment>
<dbReference type="Proteomes" id="UP001501391">
    <property type="component" value="Unassembled WGS sequence"/>
</dbReference>
<reference evidence="2 3" key="1">
    <citation type="journal article" date="2019" name="Int. J. Syst. Evol. Microbiol.">
        <title>The Global Catalogue of Microorganisms (GCM) 10K type strain sequencing project: providing services to taxonomists for standard genome sequencing and annotation.</title>
        <authorList>
            <consortium name="The Broad Institute Genomics Platform"/>
            <consortium name="The Broad Institute Genome Sequencing Center for Infectious Disease"/>
            <person name="Wu L."/>
            <person name="Ma J."/>
        </authorList>
    </citation>
    <scope>NUCLEOTIDE SEQUENCE [LARGE SCALE GENOMIC DNA]</scope>
    <source>
        <strain evidence="2 3">JCM 14924</strain>
    </source>
</reference>
<proteinExistence type="predicted"/>
<accession>A0ABN3BU71</accession>
<gene>
    <name evidence="2" type="ORF">GCM10009787_51470</name>
</gene>
<sequence length="136" mass="14240">MLGAVAALVLLAASYAVFFPAAWLRTELRGAERAEATFHTGRCVVGGCRVTFPFAGERVTARLPFGTRARGHADGDTVEVRHAPGDPRRLVLAEDTGRGTVAALLAVPGGATVLTLLAAAVHVRRDRRPEGSAEAV</sequence>
<dbReference type="EMBL" id="BAAAOQ010000018">
    <property type="protein sequence ID" value="GAA2200477.1"/>
    <property type="molecule type" value="Genomic_DNA"/>
</dbReference>
<protein>
    <recommendedName>
        <fullName evidence="4">DUF3592 domain-containing protein</fullName>
    </recommendedName>
</protein>
<organism evidence="2 3">
    <name type="scientific">Streptomyces bangladeshensis</name>
    <dbReference type="NCBI Taxonomy" id="295352"/>
    <lineage>
        <taxon>Bacteria</taxon>
        <taxon>Bacillati</taxon>
        <taxon>Actinomycetota</taxon>
        <taxon>Actinomycetes</taxon>
        <taxon>Kitasatosporales</taxon>
        <taxon>Streptomycetaceae</taxon>
        <taxon>Streptomyces</taxon>
    </lineage>
</organism>
<keyword evidence="1" id="KW-0812">Transmembrane</keyword>
<evidence type="ECO:0000313" key="2">
    <source>
        <dbReference type="EMBL" id="GAA2200477.1"/>
    </source>
</evidence>
<name>A0ABN3BU71_9ACTN</name>
<keyword evidence="1" id="KW-1133">Transmembrane helix</keyword>
<keyword evidence="3" id="KW-1185">Reference proteome</keyword>
<evidence type="ECO:0000256" key="1">
    <source>
        <dbReference type="SAM" id="Phobius"/>
    </source>
</evidence>
<evidence type="ECO:0008006" key="4">
    <source>
        <dbReference type="Google" id="ProtNLM"/>
    </source>
</evidence>